<proteinExistence type="predicted"/>
<comment type="caution">
    <text evidence="5">The sequence shown here is derived from an EMBL/GenBank/DDBJ whole genome shotgun (WGS) entry which is preliminary data.</text>
</comment>
<evidence type="ECO:0000313" key="5">
    <source>
        <dbReference type="EMBL" id="PZR08961.1"/>
    </source>
</evidence>
<gene>
    <name evidence="5" type="ORF">DI536_23620</name>
</gene>
<reference evidence="5 6" key="1">
    <citation type="submission" date="2017-08" db="EMBL/GenBank/DDBJ databases">
        <title>Infants hospitalized years apart are colonized by the same room-sourced microbial strains.</title>
        <authorList>
            <person name="Brooks B."/>
            <person name="Olm M.R."/>
            <person name="Firek B.A."/>
            <person name="Baker R."/>
            <person name="Thomas B.C."/>
            <person name="Morowitz M.J."/>
            <person name="Banfield J.F."/>
        </authorList>
    </citation>
    <scope>NUCLEOTIDE SEQUENCE [LARGE SCALE GENOMIC DNA]</scope>
    <source>
        <strain evidence="5">S2_003_000_R2_14</strain>
    </source>
</reference>
<accession>A0A2W5VFG6</accession>
<dbReference type="GO" id="GO:0004467">
    <property type="term" value="F:long-chain fatty acid-CoA ligase activity"/>
    <property type="evidence" value="ECO:0007669"/>
    <property type="project" value="TreeGrafter"/>
</dbReference>
<dbReference type="PANTHER" id="PTHR43272">
    <property type="entry name" value="LONG-CHAIN-FATTY-ACID--COA LIGASE"/>
    <property type="match status" value="1"/>
</dbReference>
<dbReference type="InterPro" id="IPR020845">
    <property type="entry name" value="AMP-binding_CS"/>
</dbReference>
<sequence>MLLYRVSATPDHTAFSYPVGSGWKQVSWKQFGEQVRTIAMGLRALGLKNEERVGLFSGTRYEWVAADMGILAGAGATTTIYPSSTIEDTEHILNDSGCVFVFAETEEHVSKLEKSRAKLPNIKNVITFDGKSSSDGWVITFAELQEKGRSASQADYETVAKSVKNQDIATLVYTSGTTGKPKGVVLTHDAWVYEAEGIDEMKLLVPDDVQFFWLPLAHVFGKVLEVAQLKIGFHTAIDGRVDKLVENLGVVKPTFVAAVPRIFEKVYNKVVEGTKKDGGAKWAIFKWALEVGREVSALRQKRQEPTGLLALKYSIATKLVFSKLQNRFGGRLRYFVSGSAPLSRDMAEFFHAAGILILEGYGLTETSAASFVNRPDSFKFGTVGPPLPGTQFKLAPDGEILIKGRGVMRGYHNLPETTAETLKDGWLHTGDIGEVDSDGLLRITDRKKDLIKTSGGKYVAPQNIEGKFKVVCPYVSQALVHGNNRNFCVMLIALDKEAITEWAKNNGVDGTYEQIVKDPRTHALIKPYVAELNKGLASYESIKNFTILPRDLTQDDGDLTPSLKLKRKAVETKYKELIEGFYAGNIASV</sequence>
<keyword evidence="2" id="KW-0276">Fatty acid metabolism</keyword>
<evidence type="ECO:0000313" key="6">
    <source>
        <dbReference type="Proteomes" id="UP000249061"/>
    </source>
</evidence>
<dbReference type="Pfam" id="PF00501">
    <property type="entry name" value="AMP-binding"/>
    <property type="match status" value="1"/>
</dbReference>
<evidence type="ECO:0000256" key="2">
    <source>
        <dbReference type="ARBA" id="ARBA00022832"/>
    </source>
</evidence>
<dbReference type="AlphaFoldDB" id="A0A2W5VFG6"/>
<dbReference type="CDD" id="cd05907">
    <property type="entry name" value="VL_LC_FACS_like"/>
    <property type="match status" value="1"/>
</dbReference>
<protein>
    <submittedName>
        <fullName evidence="5">Long-chain fatty acid--CoA ligase</fullName>
    </submittedName>
</protein>
<dbReference type="Pfam" id="PF23562">
    <property type="entry name" value="AMP-binding_C_3"/>
    <property type="match status" value="1"/>
</dbReference>
<dbReference type="SUPFAM" id="SSF56801">
    <property type="entry name" value="Acetyl-CoA synthetase-like"/>
    <property type="match status" value="1"/>
</dbReference>
<keyword evidence="3" id="KW-0443">Lipid metabolism</keyword>
<dbReference type="Proteomes" id="UP000249061">
    <property type="component" value="Unassembled WGS sequence"/>
</dbReference>
<dbReference type="InterPro" id="IPR000873">
    <property type="entry name" value="AMP-dep_synth/lig_dom"/>
</dbReference>
<name>A0A2W5VFG6_9BACT</name>
<dbReference type="PROSITE" id="PS00455">
    <property type="entry name" value="AMP_BINDING"/>
    <property type="match status" value="1"/>
</dbReference>
<feature type="domain" description="AMP-dependent synthetase/ligase" evidence="4">
    <location>
        <begin position="6"/>
        <end position="412"/>
    </location>
</feature>
<keyword evidence="1 5" id="KW-0436">Ligase</keyword>
<organism evidence="5 6">
    <name type="scientific">Archangium gephyra</name>
    <dbReference type="NCBI Taxonomy" id="48"/>
    <lineage>
        <taxon>Bacteria</taxon>
        <taxon>Pseudomonadati</taxon>
        <taxon>Myxococcota</taxon>
        <taxon>Myxococcia</taxon>
        <taxon>Myxococcales</taxon>
        <taxon>Cystobacterineae</taxon>
        <taxon>Archangiaceae</taxon>
        <taxon>Archangium</taxon>
    </lineage>
</organism>
<evidence type="ECO:0000256" key="1">
    <source>
        <dbReference type="ARBA" id="ARBA00022598"/>
    </source>
</evidence>
<dbReference type="PANTHER" id="PTHR43272:SF32">
    <property type="entry name" value="AMP-DEPENDENT SYNTHETASE_LIGASE DOMAIN-CONTAINING PROTEIN"/>
    <property type="match status" value="1"/>
</dbReference>
<dbReference type="InterPro" id="IPR042099">
    <property type="entry name" value="ANL_N_sf"/>
</dbReference>
<dbReference type="GO" id="GO:0016020">
    <property type="term" value="C:membrane"/>
    <property type="evidence" value="ECO:0007669"/>
    <property type="project" value="TreeGrafter"/>
</dbReference>
<dbReference type="EMBL" id="QFQP01000023">
    <property type="protein sequence ID" value="PZR08961.1"/>
    <property type="molecule type" value="Genomic_DNA"/>
</dbReference>
<dbReference type="Gene3D" id="3.40.50.12780">
    <property type="entry name" value="N-terminal domain of ligase-like"/>
    <property type="match status" value="1"/>
</dbReference>
<evidence type="ECO:0000256" key="3">
    <source>
        <dbReference type="ARBA" id="ARBA00023098"/>
    </source>
</evidence>
<evidence type="ECO:0000259" key="4">
    <source>
        <dbReference type="Pfam" id="PF00501"/>
    </source>
</evidence>